<dbReference type="HAMAP" id="MF_01393">
    <property type="entry name" value="ATP_synth_a_bact"/>
    <property type="match status" value="1"/>
</dbReference>
<feature type="transmembrane region" description="Helical" evidence="12">
    <location>
        <begin position="88"/>
        <end position="106"/>
    </location>
</feature>
<evidence type="ECO:0000256" key="13">
    <source>
        <dbReference type="RuleBase" id="RU000483"/>
    </source>
</evidence>
<protein>
    <recommendedName>
        <fullName evidence="12 13">ATP synthase subunit a</fullName>
    </recommendedName>
    <alternativeName>
        <fullName evidence="12">ATP synthase F0 sector subunit a</fullName>
    </alternativeName>
    <alternativeName>
        <fullName evidence="12">F-ATPase subunit 6</fullName>
    </alternativeName>
</protein>
<dbReference type="PANTHER" id="PTHR11410:SF0">
    <property type="entry name" value="ATP SYNTHASE SUBUNIT A"/>
    <property type="match status" value="1"/>
</dbReference>
<keyword evidence="11 12" id="KW-0066">ATP synthesis</keyword>
<evidence type="ECO:0000256" key="7">
    <source>
        <dbReference type="ARBA" id="ARBA00022781"/>
    </source>
</evidence>
<evidence type="ECO:0000313" key="14">
    <source>
        <dbReference type="EMBL" id="KIE04583.1"/>
    </source>
</evidence>
<dbReference type="InterPro" id="IPR045083">
    <property type="entry name" value="ATP_synth_F0_asu_bact/mt"/>
</dbReference>
<evidence type="ECO:0000256" key="8">
    <source>
        <dbReference type="ARBA" id="ARBA00022989"/>
    </source>
</evidence>
<dbReference type="PRINTS" id="PR00123">
    <property type="entry name" value="ATPASEA"/>
</dbReference>
<dbReference type="InterPro" id="IPR023011">
    <property type="entry name" value="ATP_synth_F0_asu_AS"/>
</dbReference>
<evidence type="ECO:0000256" key="10">
    <source>
        <dbReference type="ARBA" id="ARBA00023136"/>
    </source>
</evidence>
<sequence>MIEKIMHSPLEQFKIQELFHLELFGIDISFNNSALLMLITLITCVLFLSLSIRKKALIPGRLQTSAEMLYELVDGIIEGTTGSEGKKYMPIIFTTFIFVLFCNLLGMIPYSFTITSHIIVTFAIAAGIFIAITILGFVRHGFHYFSLFLPEGTPSLLAPLMILIELFSYLSRPVSLAVRLAANMTAGHIVMKLLASFTIMGGLTLGIFPFAFLTIMQGFEIFVAVLQAYIFTILSCVYLNDAINLH</sequence>
<keyword evidence="3 12" id="KW-0813">Transport</keyword>
<dbReference type="PATRIC" id="fig|86105.3.peg.1602"/>
<comment type="similarity">
    <text evidence="2 12 13">Belongs to the ATPase A chain family.</text>
</comment>
<reference evidence="14 15" key="1">
    <citation type="submission" date="2014-11" db="EMBL/GenBank/DDBJ databases">
        <title>A Rickettsiales Symbiont of Amoebae With Ancient Features.</title>
        <authorList>
            <person name="Schulz F."/>
            <person name="Martijn J."/>
            <person name="Wascher F."/>
            <person name="Kostanjsek R."/>
            <person name="Ettema T.J."/>
            <person name="Horn M."/>
        </authorList>
    </citation>
    <scope>NUCLEOTIDE SEQUENCE [LARGE SCALE GENOMIC DNA]</scope>
    <source>
        <strain evidence="14 15">UWC36</strain>
    </source>
</reference>
<feature type="transmembrane region" description="Helical" evidence="12">
    <location>
        <begin position="34"/>
        <end position="52"/>
    </location>
</feature>
<evidence type="ECO:0000256" key="3">
    <source>
        <dbReference type="ARBA" id="ARBA00022448"/>
    </source>
</evidence>
<evidence type="ECO:0000256" key="6">
    <source>
        <dbReference type="ARBA" id="ARBA00022692"/>
    </source>
</evidence>
<dbReference type="NCBIfam" id="TIGR01131">
    <property type="entry name" value="ATP_synt_6_or_A"/>
    <property type="match status" value="1"/>
</dbReference>
<dbReference type="FunFam" id="1.20.120.220:FF:000003">
    <property type="entry name" value="ATP synthase subunit a"/>
    <property type="match status" value="1"/>
</dbReference>
<dbReference type="PROSITE" id="PS00449">
    <property type="entry name" value="ATPASE_A"/>
    <property type="match status" value="1"/>
</dbReference>
<dbReference type="PANTHER" id="PTHR11410">
    <property type="entry name" value="ATP SYNTHASE SUBUNIT A"/>
    <property type="match status" value="1"/>
</dbReference>
<comment type="subcellular location">
    <subcellularLocation>
        <location evidence="12 13">Cell membrane</location>
        <topology evidence="12 13">Multi-pass membrane protein</topology>
    </subcellularLocation>
    <subcellularLocation>
        <location evidence="1">Membrane</location>
        <topology evidence="1">Multi-pass membrane protein</topology>
    </subcellularLocation>
</comment>
<feature type="transmembrane region" description="Helical" evidence="12">
    <location>
        <begin position="221"/>
        <end position="240"/>
    </location>
</feature>
<dbReference type="NCBIfam" id="NF004482">
    <property type="entry name" value="PRK05815.2-4"/>
    <property type="match status" value="1"/>
</dbReference>
<dbReference type="STRING" id="86105.NF27_HJ00360"/>
<comment type="function">
    <text evidence="12 13">Key component of the proton channel; it plays a direct role in the translocation of protons across the membrane.</text>
</comment>
<feature type="transmembrane region" description="Helical" evidence="12">
    <location>
        <begin position="118"/>
        <end position="138"/>
    </location>
</feature>
<gene>
    <name evidence="14" type="primary">atpB_2</name>
    <name evidence="12" type="synonym">atpB</name>
    <name evidence="14" type="ORF">NF27_HJ00360</name>
</gene>
<evidence type="ECO:0000313" key="15">
    <source>
        <dbReference type="Proteomes" id="UP000031258"/>
    </source>
</evidence>
<evidence type="ECO:0000256" key="11">
    <source>
        <dbReference type="ARBA" id="ARBA00023310"/>
    </source>
</evidence>
<dbReference type="Pfam" id="PF00119">
    <property type="entry name" value="ATP-synt_A"/>
    <property type="match status" value="1"/>
</dbReference>
<dbReference type="Proteomes" id="UP000031258">
    <property type="component" value="Unassembled WGS sequence"/>
</dbReference>
<proteinExistence type="inferred from homology"/>
<name>A0A0C1QKB9_9RICK</name>
<keyword evidence="5 12" id="KW-0138">CF(0)</keyword>
<dbReference type="InterPro" id="IPR035908">
    <property type="entry name" value="F0_ATP_A_sf"/>
</dbReference>
<keyword evidence="8 12" id="KW-1133">Transmembrane helix</keyword>
<dbReference type="Gene3D" id="1.20.120.220">
    <property type="entry name" value="ATP synthase, F0 complex, subunit A"/>
    <property type="match status" value="1"/>
</dbReference>
<evidence type="ECO:0000256" key="4">
    <source>
        <dbReference type="ARBA" id="ARBA00022475"/>
    </source>
</evidence>
<evidence type="ECO:0000256" key="9">
    <source>
        <dbReference type="ARBA" id="ARBA00023065"/>
    </source>
</evidence>
<comment type="caution">
    <text evidence="14">The sequence shown here is derived from an EMBL/GenBank/DDBJ whole genome shotgun (WGS) entry which is preliminary data.</text>
</comment>
<feature type="transmembrane region" description="Helical" evidence="12">
    <location>
        <begin position="193"/>
        <end position="215"/>
    </location>
</feature>
<keyword evidence="4 12" id="KW-1003">Cell membrane</keyword>
<dbReference type="GO" id="GO:0005886">
    <property type="term" value="C:plasma membrane"/>
    <property type="evidence" value="ECO:0007669"/>
    <property type="project" value="UniProtKB-SubCell"/>
</dbReference>
<dbReference type="GO" id="GO:0045259">
    <property type="term" value="C:proton-transporting ATP synthase complex"/>
    <property type="evidence" value="ECO:0007669"/>
    <property type="project" value="UniProtKB-KW"/>
</dbReference>
<keyword evidence="10 12" id="KW-0472">Membrane</keyword>
<organism evidence="14 15">
    <name type="scientific">Candidatus Jidaibacter acanthamoebae</name>
    <dbReference type="NCBI Taxonomy" id="86105"/>
    <lineage>
        <taxon>Bacteria</taxon>
        <taxon>Pseudomonadati</taxon>
        <taxon>Pseudomonadota</taxon>
        <taxon>Alphaproteobacteria</taxon>
        <taxon>Rickettsiales</taxon>
        <taxon>Candidatus Midichloriaceae</taxon>
        <taxon>Candidatus Jidaibacter</taxon>
    </lineage>
</organism>
<dbReference type="InterPro" id="IPR000568">
    <property type="entry name" value="ATP_synth_F0_asu"/>
</dbReference>
<keyword evidence="15" id="KW-1185">Reference proteome</keyword>
<keyword evidence="6 12" id="KW-0812">Transmembrane</keyword>
<dbReference type="SUPFAM" id="SSF81336">
    <property type="entry name" value="F1F0 ATP synthase subunit A"/>
    <property type="match status" value="1"/>
</dbReference>
<dbReference type="CDD" id="cd00310">
    <property type="entry name" value="ATP-synt_Fo_a_6"/>
    <property type="match status" value="1"/>
</dbReference>
<dbReference type="EMBL" id="JSWE01000180">
    <property type="protein sequence ID" value="KIE04583.1"/>
    <property type="molecule type" value="Genomic_DNA"/>
</dbReference>
<accession>A0A0C1QKB9</accession>
<evidence type="ECO:0000256" key="2">
    <source>
        <dbReference type="ARBA" id="ARBA00006810"/>
    </source>
</evidence>
<evidence type="ECO:0000256" key="12">
    <source>
        <dbReference type="HAMAP-Rule" id="MF_01393"/>
    </source>
</evidence>
<evidence type="ECO:0000256" key="1">
    <source>
        <dbReference type="ARBA" id="ARBA00004141"/>
    </source>
</evidence>
<dbReference type="GO" id="GO:0046933">
    <property type="term" value="F:proton-transporting ATP synthase activity, rotational mechanism"/>
    <property type="evidence" value="ECO:0007669"/>
    <property type="project" value="UniProtKB-UniRule"/>
</dbReference>
<keyword evidence="7 12" id="KW-0375">Hydrogen ion transport</keyword>
<evidence type="ECO:0000256" key="5">
    <source>
        <dbReference type="ARBA" id="ARBA00022547"/>
    </source>
</evidence>
<keyword evidence="9 12" id="KW-0406">Ion transport</keyword>
<dbReference type="AlphaFoldDB" id="A0A0C1QKB9"/>